<proteinExistence type="predicted"/>
<reference evidence="1" key="1">
    <citation type="journal article" date="2024" name="Syst. Appl. Microbiol.">
        <title>First single-strain enrichments of Electrothrix cable bacteria, description of E. aestuarii sp. nov. and E. rattekaaiensis sp. nov., and proposal of a cable bacteria taxonomy following the rules of the SeqCode.</title>
        <authorList>
            <person name="Plum-Jensen L.E."/>
            <person name="Schramm A."/>
            <person name="Marshall I.P.G."/>
        </authorList>
    </citation>
    <scope>NUCLEOTIDE SEQUENCE</scope>
    <source>
        <strain evidence="1">Rat1</strain>
    </source>
</reference>
<organism evidence="1">
    <name type="scientific">Candidatus Electrothrix aestuarii</name>
    <dbReference type="NCBI Taxonomy" id="3062594"/>
    <lineage>
        <taxon>Bacteria</taxon>
        <taxon>Pseudomonadati</taxon>
        <taxon>Thermodesulfobacteriota</taxon>
        <taxon>Desulfobulbia</taxon>
        <taxon>Desulfobulbales</taxon>
        <taxon>Desulfobulbaceae</taxon>
        <taxon>Candidatus Electrothrix</taxon>
    </lineage>
</organism>
<protein>
    <recommendedName>
        <fullName evidence="2">Outer membrane lipoprotein-sorting protein</fullName>
    </recommendedName>
</protein>
<evidence type="ECO:0008006" key="2">
    <source>
        <dbReference type="Google" id="ProtNLM"/>
    </source>
</evidence>
<reference evidence="1" key="2">
    <citation type="submission" date="2024-06" db="EMBL/GenBank/DDBJ databases">
        <authorList>
            <person name="Plum-Jensen L.E."/>
            <person name="Schramm A."/>
            <person name="Marshall I.P.G."/>
        </authorList>
    </citation>
    <scope>NUCLEOTIDE SEQUENCE</scope>
    <source>
        <strain evidence="1">Rat1</strain>
    </source>
</reference>
<dbReference type="AlphaFoldDB" id="A0AAU8LRA1"/>
<evidence type="ECO:0000313" key="1">
    <source>
        <dbReference type="EMBL" id="XCN71824.1"/>
    </source>
</evidence>
<accession>A0AAU8LRA1</accession>
<dbReference type="KEGG" id="eaj:Q3M24_16130"/>
<name>A0AAU8LRA1_9BACT</name>
<sequence>MVELSKYFWDRSGENVPRDVVPEFTEWMFYKTHRVTTGKMAVSEMNEAPDGITVQIENGIYEFYIRGVAYENDKRISRVRFVKKGSSPVLGEKIGETYSDLAQNSFYEPDLLLNFFNEDDEKYQDWIEDIMFSYEGVFYVTTHEEKKDIKFYRFEAGFGDGEFDVYKLKEDEHTVGFEIEFIKDDEPYIFWEDVVQEE</sequence>
<dbReference type="EMBL" id="CP159373">
    <property type="protein sequence ID" value="XCN71824.1"/>
    <property type="molecule type" value="Genomic_DNA"/>
</dbReference>
<gene>
    <name evidence="1" type="ORF">Q3M24_16130</name>
</gene>